<dbReference type="Pfam" id="PF00623">
    <property type="entry name" value="RNA_pol_Rpb1_2"/>
    <property type="match status" value="1"/>
</dbReference>
<dbReference type="EMBL" id="UINC01000472">
    <property type="protein sequence ID" value="SUZ55970.1"/>
    <property type="molecule type" value="Genomic_DNA"/>
</dbReference>
<dbReference type="Gene3D" id="2.40.50.100">
    <property type="match status" value="3"/>
</dbReference>
<dbReference type="NCBIfam" id="TIGR02386">
    <property type="entry name" value="rpoC_TIGR"/>
    <property type="match status" value="1"/>
</dbReference>
<dbReference type="Gene3D" id="4.10.860.120">
    <property type="entry name" value="RNA polymerase II, clamp domain"/>
    <property type="match status" value="1"/>
</dbReference>
<dbReference type="HAMAP" id="MF_01322">
    <property type="entry name" value="RNApol_bact_RpoC"/>
    <property type="match status" value="1"/>
</dbReference>
<dbReference type="InterPro" id="IPR045867">
    <property type="entry name" value="DNA-dir_RpoC_beta_prime"/>
</dbReference>
<dbReference type="Gene3D" id="1.10.150.390">
    <property type="match status" value="1"/>
</dbReference>
<name>A0A381NN74_9ZZZZ</name>
<evidence type="ECO:0000256" key="2">
    <source>
        <dbReference type="ARBA" id="ARBA00022478"/>
    </source>
</evidence>
<dbReference type="InterPro" id="IPR007066">
    <property type="entry name" value="RNA_pol_Rpb1_3"/>
</dbReference>
<dbReference type="InterPro" id="IPR007081">
    <property type="entry name" value="RNA_pol_Rpb1_5"/>
</dbReference>
<dbReference type="InterPro" id="IPR044893">
    <property type="entry name" value="RNA_pol_Rpb1_clamp_domain"/>
</dbReference>
<dbReference type="GO" id="GO:0000428">
    <property type="term" value="C:DNA-directed RNA polymerase complex"/>
    <property type="evidence" value="ECO:0007669"/>
    <property type="project" value="UniProtKB-KW"/>
</dbReference>
<dbReference type="CDD" id="cd01609">
    <property type="entry name" value="RNAP_beta'_N"/>
    <property type="match status" value="1"/>
</dbReference>
<evidence type="ECO:0000256" key="4">
    <source>
        <dbReference type="ARBA" id="ARBA00022695"/>
    </source>
</evidence>
<dbReference type="PANTHER" id="PTHR19376">
    <property type="entry name" value="DNA-DIRECTED RNA POLYMERASE"/>
    <property type="match status" value="1"/>
</dbReference>
<evidence type="ECO:0000256" key="1">
    <source>
        <dbReference type="ARBA" id="ARBA00012418"/>
    </source>
</evidence>
<dbReference type="Pfam" id="PF05000">
    <property type="entry name" value="RNA_pol_Rpb1_4"/>
    <property type="match status" value="1"/>
</dbReference>
<keyword evidence="3" id="KW-0808">Transferase</keyword>
<dbReference type="GO" id="GO:0006351">
    <property type="term" value="P:DNA-templated transcription"/>
    <property type="evidence" value="ECO:0007669"/>
    <property type="project" value="InterPro"/>
</dbReference>
<feature type="domain" description="RNA polymerase N-terminal" evidence="8">
    <location>
        <begin position="251"/>
        <end position="530"/>
    </location>
</feature>
<evidence type="ECO:0000256" key="3">
    <source>
        <dbReference type="ARBA" id="ARBA00022679"/>
    </source>
</evidence>
<keyword evidence="5" id="KW-0479">Metal-binding</keyword>
<dbReference type="Gene3D" id="1.10.274.100">
    <property type="entry name" value="RNA polymerase Rpb1, domain 3"/>
    <property type="match status" value="2"/>
</dbReference>
<proteinExistence type="inferred from homology"/>
<evidence type="ECO:0000256" key="7">
    <source>
        <dbReference type="ARBA" id="ARBA00048552"/>
    </source>
</evidence>
<keyword evidence="2" id="KW-0240">DNA-directed RNA polymerase</keyword>
<dbReference type="InterPro" id="IPR007080">
    <property type="entry name" value="RNA_pol_Rpb1_1"/>
</dbReference>
<organism evidence="9">
    <name type="scientific">marine metagenome</name>
    <dbReference type="NCBI Taxonomy" id="408172"/>
    <lineage>
        <taxon>unclassified sequences</taxon>
        <taxon>metagenomes</taxon>
        <taxon>ecological metagenomes</taxon>
    </lineage>
</organism>
<dbReference type="SMART" id="SM00663">
    <property type="entry name" value="RPOLA_N"/>
    <property type="match status" value="1"/>
</dbReference>
<dbReference type="InterPro" id="IPR000722">
    <property type="entry name" value="RNA_pol_asu"/>
</dbReference>
<dbReference type="Gene3D" id="1.10.1790.20">
    <property type="match status" value="1"/>
</dbReference>
<dbReference type="EC" id="2.7.7.6" evidence="1"/>
<dbReference type="InterPro" id="IPR042102">
    <property type="entry name" value="RNA_pol_Rpb1_3_sf"/>
</dbReference>
<dbReference type="GO" id="GO:0046872">
    <property type="term" value="F:metal ion binding"/>
    <property type="evidence" value="ECO:0007669"/>
    <property type="project" value="UniProtKB-KW"/>
</dbReference>
<dbReference type="InterPro" id="IPR012754">
    <property type="entry name" value="DNA-dir_RpoC_beta_prime_bact"/>
</dbReference>
<dbReference type="InterPro" id="IPR007083">
    <property type="entry name" value="RNA_pol_Rpb1_4"/>
</dbReference>
<dbReference type="Pfam" id="PF04998">
    <property type="entry name" value="RNA_pol_Rpb1_5"/>
    <property type="match status" value="1"/>
</dbReference>
<evidence type="ECO:0000256" key="6">
    <source>
        <dbReference type="ARBA" id="ARBA00023163"/>
    </source>
</evidence>
<dbReference type="PANTHER" id="PTHR19376:SF54">
    <property type="entry name" value="DNA-DIRECTED RNA POLYMERASE SUBUNIT BETA"/>
    <property type="match status" value="1"/>
</dbReference>
<accession>A0A381NN74</accession>
<evidence type="ECO:0000313" key="9">
    <source>
        <dbReference type="EMBL" id="SUZ55970.1"/>
    </source>
</evidence>
<gene>
    <name evidence="9" type="ORF">METZ01_LOCUS8824</name>
</gene>
<dbReference type="InterPro" id="IPR038120">
    <property type="entry name" value="Rpb1_funnel_sf"/>
</dbReference>
<dbReference type="Pfam" id="PF04983">
    <property type="entry name" value="RNA_pol_Rpb1_3"/>
    <property type="match status" value="1"/>
</dbReference>
<keyword evidence="6" id="KW-0804">Transcription</keyword>
<dbReference type="Gene3D" id="1.10.132.30">
    <property type="match status" value="1"/>
</dbReference>
<protein>
    <recommendedName>
        <fullName evidence="1">DNA-directed RNA polymerase</fullName>
        <ecNumber evidence="1">2.7.7.6</ecNumber>
    </recommendedName>
</protein>
<evidence type="ECO:0000256" key="5">
    <source>
        <dbReference type="ARBA" id="ARBA00022723"/>
    </source>
</evidence>
<dbReference type="SUPFAM" id="SSF64484">
    <property type="entry name" value="beta and beta-prime subunits of DNA dependent RNA-polymerase"/>
    <property type="match status" value="1"/>
</dbReference>
<dbReference type="Gene3D" id="3.30.60.280">
    <property type="match status" value="1"/>
</dbReference>
<reference evidence="9" key="1">
    <citation type="submission" date="2018-05" db="EMBL/GenBank/DDBJ databases">
        <authorList>
            <person name="Lanie J.A."/>
            <person name="Ng W.-L."/>
            <person name="Kazmierczak K.M."/>
            <person name="Andrzejewski T.M."/>
            <person name="Davidsen T.M."/>
            <person name="Wayne K.J."/>
            <person name="Tettelin H."/>
            <person name="Glass J.I."/>
            <person name="Rusch D."/>
            <person name="Podicherti R."/>
            <person name="Tsui H.-C.T."/>
            <person name="Winkler M.E."/>
        </authorList>
    </citation>
    <scope>NUCLEOTIDE SEQUENCE</scope>
</reference>
<dbReference type="CDD" id="cd02655">
    <property type="entry name" value="RNAP_beta'_C"/>
    <property type="match status" value="1"/>
</dbReference>
<dbReference type="GO" id="GO:0003899">
    <property type="term" value="F:DNA-directed RNA polymerase activity"/>
    <property type="evidence" value="ECO:0007669"/>
    <property type="project" value="UniProtKB-EC"/>
</dbReference>
<sequence>MTFIQTNKLDTSKGFSSITIGLASPESILQKSYGEILKPETINYRSYKPEKDGLFCEKIFGPVKDYECHCGKYKGIRYRGIICDRCGVEVTRKKVRRERVGHITLAVPVVHIWYLRSIPSKISYLTGISTKHLETVVYYEKFLVIESGKSGKEQFSMIDEPEYLELEQLYGFDAVTEEERDNEDYFYASMGGDALKEMLSKMNLVELRRELEDILKNSKSKQKRGDALKRLKVVKSFLVDISTTRKVNKPEWMIVSILPVIPPELRPLVPLDGGRFAASDLNDLYRRIIIRNNRLKQLMEIKAPDVILRNEKRMLQESVDALFDNSRRKTAIRSGTRRPLKSISDMIRGKTGRFRQNLLGKRVDYSGRSVIVVGPELQLHECGLPKNMGLELFKPHMINELMARGYAQTPRSAKLLIEDKDPIVYKVLEYVVQDHPVLLNRAPTLHRLGIQAFQPVLVDGKALRIHPLVCSAFNADFDGDQMAVHVPLSLAAQVEARVLMLSSHNILHPANGKPLALPSQDMVLGTYYLTRKRKNCKGEGKSFGSFKEVLLAYENKSVDVNAIINVRHNGVWYNETTVGRVIVNSILPEEMSYVDNIINKKRLSNLINETYLIAGNQKTVVFLDKLKNLGFNAATQAGISIAISDILIPEEKNTIIDKAQKAVDGIQNNFKRHILTDGERYNKVIDVWTHATNDVANTMMEGMRSNDQGFNPVHMMADSGARGSQDQIKQLAGMRGLMAKPQKSMRGGMGEIIESPITSNFKEGLSVQEYFISTHGARKGLADTALKTADAGYLTRRLVDVAQDVVISEIDCGTINGILADDLKEGEDIIEPLSERVLGRTLLENFIDEGKVLIKAGALVRDNEAKAIADSNIESLLIRSVLTCESLRGVCAKCYGWNPSDHKLVDLGTAVGIQAAQSIGEPGTQLTLRTFHIGGTATRIIEQSEMHTKRAGTIKYSENLEVADVKNESGIQVTRCMVRHAKLTITDKNGRTFEYNVPYGANLSVGNNEKLEAGTILFQWDPYTDVILARQTGFVRLKDFIEKETYQVESVEGGKKQMVIVEAKDRNLSPHVEIVDKNGDILAGGTILPVTANLVVRNGDKVNRGQTLVKIPRAIGKTRDITGGLPRVTELFEARKPSDPAVVSEIDGLVSFGETKRGVRKILVEGVDDQVRTYSIPYGKHVVVHEGDKIMAGTSLCEGSISPKDILAILGPNKLREYLVNEIQEVYRLQGVKIDDKHIEVIVRQMMQKVSIDDVGDSNFLPQDRVNRAEFFETNEKLQSMVFITDSGDSELEEEKLVDKKAYLEINKVLKEDGKIPAKYRKSKPVTFNPLLMGITQASLNTESFISAASFQETTRVLTDASSAGKTDYLRGLKENVAVGRLIPAGSGSPHVKDILLSVPEKTLKKEGETAETKIESSLE</sequence>
<keyword evidence="4" id="KW-0548">Nucleotidyltransferase</keyword>
<dbReference type="Pfam" id="PF04997">
    <property type="entry name" value="RNA_pol_Rpb1_1"/>
    <property type="match status" value="1"/>
</dbReference>
<dbReference type="GO" id="GO:0003677">
    <property type="term" value="F:DNA binding"/>
    <property type="evidence" value="ECO:0007669"/>
    <property type="project" value="InterPro"/>
</dbReference>
<dbReference type="Gene3D" id="1.10.40.90">
    <property type="match status" value="1"/>
</dbReference>
<evidence type="ECO:0000259" key="8">
    <source>
        <dbReference type="SMART" id="SM00663"/>
    </source>
</evidence>
<dbReference type="Gene3D" id="2.40.40.20">
    <property type="match status" value="1"/>
</dbReference>
<comment type="catalytic activity">
    <reaction evidence="7">
        <text>RNA(n) + a ribonucleoside 5'-triphosphate = RNA(n+1) + diphosphate</text>
        <dbReference type="Rhea" id="RHEA:21248"/>
        <dbReference type="Rhea" id="RHEA-COMP:14527"/>
        <dbReference type="Rhea" id="RHEA-COMP:17342"/>
        <dbReference type="ChEBI" id="CHEBI:33019"/>
        <dbReference type="ChEBI" id="CHEBI:61557"/>
        <dbReference type="ChEBI" id="CHEBI:140395"/>
        <dbReference type="EC" id="2.7.7.6"/>
    </reaction>
</comment>
<dbReference type="InterPro" id="IPR006592">
    <property type="entry name" value="RNA_pol_N"/>
</dbReference>